<feature type="compositionally biased region" description="Pro residues" evidence="4">
    <location>
        <begin position="75"/>
        <end position="93"/>
    </location>
</feature>
<evidence type="ECO:0000256" key="4">
    <source>
        <dbReference type="SAM" id="MobiDB-lite"/>
    </source>
</evidence>
<feature type="compositionally biased region" description="Basic and acidic residues" evidence="4">
    <location>
        <begin position="128"/>
        <end position="148"/>
    </location>
</feature>
<dbReference type="PANTHER" id="PTHR23199:SF12">
    <property type="entry name" value="NEUROTROPHIN 1-RELATED"/>
    <property type="match status" value="1"/>
</dbReference>
<reference evidence="6" key="1">
    <citation type="submission" date="2020-11" db="EMBL/GenBank/DDBJ databases">
        <authorList>
            <person name="Tran Van P."/>
        </authorList>
    </citation>
    <scope>NUCLEOTIDE SEQUENCE</scope>
</reference>
<evidence type="ECO:0000259" key="5">
    <source>
        <dbReference type="Pfam" id="PF16077"/>
    </source>
</evidence>
<proteinExistence type="predicted"/>
<feature type="region of interest" description="Disordered" evidence="4">
    <location>
        <begin position="283"/>
        <end position="303"/>
    </location>
</feature>
<dbReference type="GO" id="GO:0021556">
    <property type="term" value="P:central nervous system formation"/>
    <property type="evidence" value="ECO:0007669"/>
    <property type="project" value="TreeGrafter"/>
</dbReference>
<dbReference type="InterPro" id="IPR052444">
    <property type="entry name" value="Spz/Toll_ligand-like"/>
</dbReference>
<dbReference type="EMBL" id="OC916797">
    <property type="protein sequence ID" value="CAD7645288.1"/>
    <property type="molecule type" value="Genomic_DNA"/>
</dbReference>
<feature type="compositionally biased region" description="Pro residues" evidence="4">
    <location>
        <begin position="59"/>
        <end position="68"/>
    </location>
</feature>
<feature type="compositionally biased region" description="Polar residues" evidence="4">
    <location>
        <begin position="630"/>
        <end position="641"/>
    </location>
</feature>
<dbReference type="EMBL" id="CAJPVJ010001972">
    <property type="protein sequence ID" value="CAG2165593.1"/>
    <property type="molecule type" value="Genomic_DNA"/>
</dbReference>
<evidence type="ECO:0000313" key="7">
    <source>
        <dbReference type="Proteomes" id="UP000728032"/>
    </source>
</evidence>
<keyword evidence="1" id="KW-0732">Signal</keyword>
<feature type="region of interest" description="Disordered" evidence="4">
    <location>
        <begin position="380"/>
        <end position="421"/>
    </location>
</feature>
<gene>
    <name evidence="6" type="ORF">ONB1V03_LOCUS5132</name>
</gene>
<evidence type="ECO:0000313" key="6">
    <source>
        <dbReference type="EMBL" id="CAD7645288.1"/>
    </source>
</evidence>
<dbReference type="SUPFAM" id="SSF57501">
    <property type="entry name" value="Cystine-knot cytokines"/>
    <property type="match status" value="1"/>
</dbReference>
<dbReference type="Pfam" id="PF16077">
    <property type="entry name" value="Spaetzle"/>
    <property type="match status" value="1"/>
</dbReference>
<feature type="region of interest" description="Disordered" evidence="4">
    <location>
        <begin position="505"/>
        <end position="528"/>
    </location>
</feature>
<dbReference type="InterPro" id="IPR029034">
    <property type="entry name" value="Cystine-knot_cytokine"/>
</dbReference>
<name>A0A7R9QIC5_9ACAR</name>
<feature type="compositionally biased region" description="Acidic residues" evidence="4">
    <location>
        <begin position="170"/>
        <end position="196"/>
    </location>
</feature>
<dbReference type="GO" id="GO:0005121">
    <property type="term" value="F:Toll binding"/>
    <property type="evidence" value="ECO:0007669"/>
    <property type="project" value="TreeGrafter"/>
</dbReference>
<dbReference type="AlphaFoldDB" id="A0A7R9QIC5"/>
<accession>A0A7R9QIC5</accession>
<keyword evidence="7" id="KW-1185">Reference proteome</keyword>
<feature type="region of interest" description="Disordered" evidence="4">
    <location>
        <begin position="127"/>
        <end position="214"/>
    </location>
</feature>
<evidence type="ECO:0000256" key="2">
    <source>
        <dbReference type="ARBA" id="ARBA00023157"/>
    </source>
</evidence>
<dbReference type="InterPro" id="IPR032104">
    <property type="entry name" value="Spaetzle"/>
</dbReference>
<dbReference type="Gene3D" id="2.10.90.10">
    <property type="entry name" value="Cystine-knot cytokines"/>
    <property type="match status" value="1"/>
</dbReference>
<sequence>MKERLRRGLTRQKDTVVVKSKISEKQSNVSASESRTLSSWLGLDLNRFRRPQFKLKPFFSPPQPPPQPQNIHPYVAPPPPQVLPPLLSPPNSFPGPHDPESLFLPQNMFEESGIKYWLKFIENAGNDDNIHSDEYNGRPTMTHDDSRMRRPTKYSSRPKPIDIGDKPNSDDDNDDNESEDESEDNNENEDDMEEPTDEPKSSGSSHSKQKYDTTPRCDKFTSDICVDDFEYPEQAIVDEIYKRRDIFELMYSEVSGNVPLVDGIPRDVEESYNYDYYYNDNKDPQASGSGFGDEEKQLSPGKGSSVCPTEVLYGKPKLAKNKRGDWKVIVNAAEFTQTVRMEKCIKPNMFEKGKGFYIDTFRMPTACTCHVTRRVSYKPLPSASQSTNFNKKQKPSPPLSNTLWSILGGPLPNDPSGTLSQSQELLRNQINLLNQMKHLPQLAHISPDNVFQQLMDLQSPSDGLSDPHNHQSHPSYQRPQKPSPMQFGQSGAIDYILPAIMSNEDQTNTDRFSGSDRKSQSQMPRPLAQIHQSSGTTTLLNPNVNGAPVVQVIHVPVTSAMAQNQDPAPVYKGKHHNNPTFSDYSYIDTSSLFYKPKQNSEEFLQTFGDDLSDINVDHFKPLMLGMSSKTNSSLISPNSGRDTVKRESDYPNSDSDEMNKKRKLMVENTLNKKINFSYHPILEYISR</sequence>
<dbReference type="PANTHER" id="PTHR23199">
    <property type="entry name" value="NEUROTROPHIN 1-RELATED"/>
    <property type="match status" value="1"/>
</dbReference>
<evidence type="ECO:0000256" key="3">
    <source>
        <dbReference type="ARBA" id="ARBA00023180"/>
    </source>
</evidence>
<dbReference type="GO" id="GO:0005615">
    <property type="term" value="C:extracellular space"/>
    <property type="evidence" value="ECO:0007669"/>
    <property type="project" value="UniProtKB-ARBA"/>
</dbReference>
<feature type="domain" description="Spaetzle" evidence="5">
    <location>
        <begin position="305"/>
        <end position="348"/>
    </location>
</feature>
<dbReference type="GO" id="GO:0045087">
    <property type="term" value="P:innate immune response"/>
    <property type="evidence" value="ECO:0007669"/>
    <property type="project" value="TreeGrafter"/>
</dbReference>
<dbReference type="Proteomes" id="UP000728032">
    <property type="component" value="Unassembled WGS sequence"/>
</dbReference>
<organism evidence="6">
    <name type="scientific">Oppiella nova</name>
    <dbReference type="NCBI Taxonomy" id="334625"/>
    <lineage>
        <taxon>Eukaryota</taxon>
        <taxon>Metazoa</taxon>
        <taxon>Ecdysozoa</taxon>
        <taxon>Arthropoda</taxon>
        <taxon>Chelicerata</taxon>
        <taxon>Arachnida</taxon>
        <taxon>Acari</taxon>
        <taxon>Acariformes</taxon>
        <taxon>Sarcoptiformes</taxon>
        <taxon>Oribatida</taxon>
        <taxon>Brachypylina</taxon>
        <taxon>Oppioidea</taxon>
        <taxon>Oppiidae</taxon>
        <taxon>Oppiella</taxon>
    </lineage>
</organism>
<keyword evidence="3" id="KW-0325">Glycoprotein</keyword>
<feature type="region of interest" description="Disordered" evidence="4">
    <location>
        <begin position="55"/>
        <end position="99"/>
    </location>
</feature>
<protein>
    <recommendedName>
        <fullName evidence="5">Spaetzle domain-containing protein</fullName>
    </recommendedName>
</protein>
<dbReference type="GO" id="GO:0008083">
    <property type="term" value="F:growth factor activity"/>
    <property type="evidence" value="ECO:0007669"/>
    <property type="project" value="TreeGrafter"/>
</dbReference>
<keyword evidence="2" id="KW-1015">Disulfide bond</keyword>
<feature type="region of interest" description="Disordered" evidence="4">
    <location>
        <begin position="630"/>
        <end position="660"/>
    </location>
</feature>
<evidence type="ECO:0000256" key="1">
    <source>
        <dbReference type="ARBA" id="ARBA00022729"/>
    </source>
</evidence>
<feature type="compositionally biased region" description="Basic and acidic residues" evidence="4">
    <location>
        <begin position="159"/>
        <end position="169"/>
    </location>
</feature>
<dbReference type="OrthoDB" id="10064289at2759"/>
<feature type="region of interest" description="Disordered" evidence="4">
    <location>
        <begin position="457"/>
        <end position="489"/>
    </location>
</feature>